<evidence type="ECO:0000256" key="2">
    <source>
        <dbReference type="ARBA" id="ARBA00023015"/>
    </source>
</evidence>
<dbReference type="EMBL" id="JAPJZH010000009">
    <property type="protein sequence ID" value="MDA4846723.1"/>
    <property type="molecule type" value="Genomic_DNA"/>
</dbReference>
<organism evidence="6 7">
    <name type="scientific">Hoeflea poritis</name>
    <dbReference type="NCBI Taxonomy" id="2993659"/>
    <lineage>
        <taxon>Bacteria</taxon>
        <taxon>Pseudomonadati</taxon>
        <taxon>Pseudomonadota</taxon>
        <taxon>Alphaproteobacteria</taxon>
        <taxon>Hyphomicrobiales</taxon>
        <taxon>Rhizobiaceae</taxon>
        <taxon>Hoeflea</taxon>
    </lineage>
</organism>
<dbReference type="Gene3D" id="1.10.10.10">
    <property type="entry name" value="Winged helix-like DNA-binding domain superfamily/Winged helix DNA-binding domain"/>
    <property type="match status" value="1"/>
</dbReference>
<comment type="caution">
    <text evidence="6">The sequence shown here is derived from an EMBL/GenBank/DDBJ whole genome shotgun (WGS) entry which is preliminary data.</text>
</comment>
<name>A0ABT4VPU1_9HYPH</name>
<evidence type="ECO:0000313" key="7">
    <source>
        <dbReference type="Proteomes" id="UP001148313"/>
    </source>
</evidence>
<evidence type="ECO:0000256" key="1">
    <source>
        <dbReference type="ARBA" id="ARBA00009437"/>
    </source>
</evidence>
<evidence type="ECO:0000256" key="4">
    <source>
        <dbReference type="ARBA" id="ARBA00023163"/>
    </source>
</evidence>
<dbReference type="RefSeq" id="WP_271090513.1">
    <property type="nucleotide sequence ID" value="NZ_JAPJZH010000009.1"/>
</dbReference>
<dbReference type="Pfam" id="PF03466">
    <property type="entry name" value="LysR_substrate"/>
    <property type="match status" value="1"/>
</dbReference>
<dbReference type="SUPFAM" id="SSF46785">
    <property type="entry name" value="Winged helix' DNA-binding domain"/>
    <property type="match status" value="1"/>
</dbReference>
<sequence length="293" mass="32540">MTFEQLRTFLWVARLGGVRRAAEQMNLSQPAVSARIAALETALGAALFDRAQSGMRLTKRGEKLLGYAEQIHRIQEDIKADIVDPAGLEGQLRVGVSETVVQSWLPEFVAELRAEYPQVDVEITVDVSHNLRDQLLNRSLDLAILMGPISESSVNNIELPAFDLVWIKAPSLHFDGPDEDILRTTPVITYARNTRPYHDLKVRLLERHGGEVRLFPSPSLSACIRMVATGLGVGAFPEHLIRDQIESGQLEVFDPGWRPDTLRFTASYLGEPKSHLAERAAHIARNVAVAHMG</sequence>
<evidence type="ECO:0000259" key="5">
    <source>
        <dbReference type="PROSITE" id="PS50931"/>
    </source>
</evidence>
<dbReference type="Gene3D" id="3.40.190.10">
    <property type="entry name" value="Periplasmic binding protein-like II"/>
    <property type="match status" value="2"/>
</dbReference>
<dbReference type="InterPro" id="IPR036388">
    <property type="entry name" value="WH-like_DNA-bd_sf"/>
</dbReference>
<dbReference type="InterPro" id="IPR005119">
    <property type="entry name" value="LysR_subst-bd"/>
</dbReference>
<reference evidence="6" key="1">
    <citation type="submission" date="2022-11" db="EMBL/GenBank/DDBJ databases">
        <title>Hoeflea poritis sp. nov., isolated from scleractinian coral Porites lutea.</title>
        <authorList>
            <person name="Zhang G."/>
            <person name="Wei Q."/>
            <person name="Cai L."/>
        </authorList>
    </citation>
    <scope>NUCLEOTIDE SEQUENCE</scope>
    <source>
        <strain evidence="6">E7-10</strain>
    </source>
</reference>
<keyword evidence="4" id="KW-0804">Transcription</keyword>
<dbReference type="SUPFAM" id="SSF53850">
    <property type="entry name" value="Periplasmic binding protein-like II"/>
    <property type="match status" value="1"/>
</dbReference>
<dbReference type="InterPro" id="IPR000847">
    <property type="entry name" value="LysR_HTH_N"/>
</dbReference>
<accession>A0ABT4VPU1</accession>
<dbReference type="Proteomes" id="UP001148313">
    <property type="component" value="Unassembled WGS sequence"/>
</dbReference>
<proteinExistence type="inferred from homology"/>
<dbReference type="PROSITE" id="PS50931">
    <property type="entry name" value="HTH_LYSR"/>
    <property type="match status" value="1"/>
</dbReference>
<keyword evidence="7" id="KW-1185">Reference proteome</keyword>
<dbReference type="PRINTS" id="PR00039">
    <property type="entry name" value="HTHLYSR"/>
</dbReference>
<gene>
    <name evidence="6" type="ORF">OOZ53_15285</name>
</gene>
<dbReference type="Pfam" id="PF00126">
    <property type="entry name" value="HTH_1"/>
    <property type="match status" value="1"/>
</dbReference>
<dbReference type="PANTHER" id="PTHR30126:SF77">
    <property type="entry name" value="TRANSCRIPTIONAL REGULATORY PROTEIN"/>
    <property type="match status" value="1"/>
</dbReference>
<evidence type="ECO:0000256" key="3">
    <source>
        <dbReference type="ARBA" id="ARBA00023125"/>
    </source>
</evidence>
<dbReference type="CDD" id="cd05466">
    <property type="entry name" value="PBP2_LTTR_substrate"/>
    <property type="match status" value="1"/>
</dbReference>
<keyword evidence="2" id="KW-0805">Transcription regulation</keyword>
<dbReference type="InterPro" id="IPR036390">
    <property type="entry name" value="WH_DNA-bd_sf"/>
</dbReference>
<dbReference type="PANTHER" id="PTHR30126">
    <property type="entry name" value="HTH-TYPE TRANSCRIPTIONAL REGULATOR"/>
    <property type="match status" value="1"/>
</dbReference>
<evidence type="ECO:0000313" key="6">
    <source>
        <dbReference type="EMBL" id="MDA4846723.1"/>
    </source>
</evidence>
<comment type="similarity">
    <text evidence="1">Belongs to the LysR transcriptional regulatory family.</text>
</comment>
<keyword evidence="3" id="KW-0238">DNA-binding</keyword>
<feature type="domain" description="HTH lysR-type" evidence="5">
    <location>
        <begin position="1"/>
        <end position="58"/>
    </location>
</feature>
<protein>
    <submittedName>
        <fullName evidence="6">LysR family transcriptional regulator</fullName>
    </submittedName>
</protein>